<accession>A0A0D0CWT0</accession>
<proteinExistence type="predicted"/>
<gene>
    <name evidence="1" type="ORF">PAXRUDRAFT_836589</name>
</gene>
<reference evidence="1 2" key="1">
    <citation type="submission" date="2014-04" db="EMBL/GenBank/DDBJ databases">
        <authorList>
            <consortium name="DOE Joint Genome Institute"/>
            <person name="Kuo A."/>
            <person name="Kohler A."/>
            <person name="Jargeat P."/>
            <person name="Nagy L.G."/>
            <person name="Floudas D."/>
            <person name="Copeland A."/>
            <person name="Barry K.W."/>
            <person name="Cichocki N."/>
            <person name="Veneault-Fourrey C."/>
            <person name="LaButti K."/>
            <person name="Lindquist E.A."/>
            <person name="Lipzen A."/>
            <person name="Lundell T."/>
            <person name="Morin E."/>
            <person name="Murat C."/>
            <person name="Sun H."/>
            <person name="Tunlid A."/>
            <person name="Henrissat B."/>
            <person name="Grigoriev I.V."/>
            <person name="Hibbett D.S."/>
            <person name="Martin F."/>
            <person name="Nordberg H.P."/>
            <person name="Cantor M.N."/>
            <person name="Hua S.X."/>
        </authorList>
    </citation>
    <scope>NUCLEOTIDE SEQUENCE [LARGE SCALE GENOMIC DNA]</scope>
    <source>
        <strain evidence="1 2">Ve08.2h10</strain>
    </source>
</reference>
<evidence type="ECO:0000313" key="1">
    <source>
        <dbReference type="EMBL" id="KIK71779.1"/>
    </source>
</evidence>
<name>A0A0D0CWT0_9AGAM</name>
<dbReference type="InParanoid" id="A0A0D0CWT0"/>
<dbReference type="HOGENOM" id="CLU_2321117_0_0_1"/>
<reference evidence="2" key="2">
    <citation type="submission" date="2015-01" db="EMBL/GenBank/DDBJ databases">
        <title>Evolutionary Origins and Diversification of the Mycorrhizal Mutualists.</title>
        <authorList>
            <consortium name="DOE Joint Genome Institute"/>
            <consortium name="Mycorrhizal Genomics Consortium"/>
            <person name="Kohler A."/>
            <person name="Kuo A."/>
            <person name="Nagy L.G."/>
            <person name="Floudas D."/>
            <person name="Copeland A."/>
            <person name="Barry K.W."/>
            <person name="Cichocki N."/>
            <person name="Veneault-Fourrey C."/>
            <person name="LaButti K."/>
            <person name="Lindquist E.A."/>
            <person name="Lipzen A."/>
            <person name="Lundell T."/>
            <person name="Morin E."/>
            <person name="Murat C."/>
            <person name="Riley R."/>
            <person name="Ohm R."/>
            <person name="Sun H."/>
            <person name="Tunlid A."/>
            <person name="Henrissat B."/>
            <person name="Grigoriev I.V."/>
            <person name="Hibbett D.S."/>
            <person name="Martin F."/>
        </authorList>
    </citation>
    <scope>NUCLEOTIDE SEQUENCE [LARGE SCALE GENOMIC DNA]</scope>
    <source>
        <strain evidence="2">Ve08.2h10</strain>
    </source>
</reference>
<sequence>MQHSGMLLSAYLPNFLSHYVQSTISFVDMIQKISLIQSLQVWIFQQMKEMSSRQEFLVRDLQMQQKEDEQINVVMLLHKKCGTTISGSGCVVDCKIPFE</sequence>
<organism evidence="1 2">
    <name type="scientific">Paxillus rubicundulus Ve08.2h10</name>
    <dbReference type="NCBI Taxonomy" id="930991"/>
    <lineage>
        <taxon>Eukaryota</taxon>
        <taxon>Fungi</taxon>
        <taxon>Dikarya</taxon>
        <taxon>Basidiomycota</taxon>
        <taxon>Agaricomycotina</taxon>
        <taxon>Agaricomycetes</taxon>
        <taxon>Agaricomycetidae</taxon>
        <taxon>Boletales</taxon>
        <taxon>Paxilineae</taxon>
        <taxon>Paxillaceae</taxon>
        <taxon>Paxillus</taxon>
    </lineage>
</organism>
<dbReference type="EMBL" id="KN831676">
    <property type="protein sequence ID" value="KIK71779.1"/>
    <property type="molecule type" value="Genomic_DNA"/>
</dbReference>
<dbReference type="AlphaFoldDB" id="A0A0D0CWT0"/>
<evidence type="ECO:0000313" key="2">
    <source>
        <dbReference type="Proteomes" id="UP000054538"/>
    </source>
</evidence>
<protein>
    <submittedName>
        <fullName evidence="1">Uncharacterized protein</fullName>
    </submittedName>
</protein>
<dbReference type="Proteomes" id="UP000054538">
    <property type="component" value="Unassembled WGS sequence"/>
</dbReference>
<keyword evidence="2" id="KW-1185">Reference proteome</keyword>